<protein>
    <submittedName>
        <fullName evidence="2">Uncharacterized protein</fullName>
    </submittedName>
</protein>
<sequence>MTDKIDEAIAQMAHALALLDADGATLAAANLEHALTLAAMERGRRAAASRRDKGGPVGFTPASRGGPIAA</sequence>
<dbReference type="EMBL" id="CP117411">
    <property type="protein sequence ID" value="WCT74295.1"/>
    <property type="molecule type" value="Genomic_DNA"/>
</dbReference>
<evidence type="ECO:0000313" key="3">
    <source>
        <dbReference type="Proteomes" id="UP001220395"/>
    </source>
</evidence>
<organism evidence="2 3">
    <name type="scientific">Sphingomonas naphthae</name>
    <dbReference type="NCBI Taxonomy" id="1813468"/>
    <lineage>
        <taxon>Bacteria</taxon>
        <taxon>Pseudomonadati</taxon>
        <taxon>Pseudomonadota</taxon>
        <taxon>Alphaproteobacteria</taxon>
        <taxon>Sphingomonadales</taxon>
        <taxon>Sphingomonadaceae</taxon>
        <taxon>Sphingomonas</taxon>
    </lineage>
</organism>
<evidence type="ECO:0000256" key="1">
    <source>
        <dbReference type="SAM" id="MobiDB-lite"/>
    </source>
</evidence>
<keyword evidence="3" id="KW-1185">Reference proteome</keyword>
<feature type="region of interest" description="Disordered" evidence="1">
    <location>
        <begin position="42"/>
        <end position="70"/>
    </location>
</feature>
<dbReference type="RefSeq" id="WP_273689220.1">
    <property type="nucleotide sequence ID" value="NZ_CP117411.1"/>
</dbReference>
<reference evidence="2 3" key="1">
    <citation type="submission" date="2023-02" db="EMBL/GenBank/DDBJ databases">
        <title>Genome sequence of Sphingomonas naphthae.</title>
        <authorList>
            <person name="Kim S."/>
            <person name="Heo J."/>
            <person name="Kwon S.-W."/>
        </authorList>
    </citation>
    <scope>NUCLEOTIDE SEQUENCE [LARGE SCALE GENOMIC DNA]</scope>
    <source>
        <strain evidence="2 3">KACC 18716</strain>
    </source>
</reference>
<proteinExistence type="predicted"/>
<dbReference type="Proteomes" id="UP001220395">
    <property type="component" value="Chromosome"/>
</dbReference>
<evidence type="ECO:0000313" key="2">
    <source>
        <dbReference type="EMBL" id="WCT74295.1"/>
    </source>
</evidence>
<gene>
    <name evidence="2" type="ORF">PQ455_03440</name>
</gene>
<accession>A0ABY7TMW8</accession>
<feature type="compositionally biased region" description="Basic and acidic residues" evidence="1">
    <location>
        <begin position="42"/>
        <end position="54"/>
    </location>
</feature>
<name>A0ABY7TMW8_9SPHN</name>